<dbReference type="InterPro" id="IPR000326">
    <property type="entry name" value="PAP2/HPO"/>
</dbReference>
<feature type="transmembrane region" description="Helical" evidence="1">
    <location>
        <begin position="150"/>
        <end position="170"/>
    </location>
</feature>
<gene>
    <name evidence="3" type="ORF">SAMN06295879_2181</name>
</gene>
<dbReference type="SUPFAM" id="SSF48317">
    <property type="entry name" value="Acid phosphatase/Vanadium-dependent haloperoxidase"/>
    <property type="match status" value="1"/>
</dbReference>
<feature type="transmembrane region" description="Helical" evidence="1">
    <location>
        <begin position="68"/>
        <end position="99"/>
    </location>
</feature>
<evidence type="ECO:0000313" key="4">
    <source>
        <dbReference type="Proteomes" id="UP000189735"/>
    </source>
</evidence>
<protein>
    <submittedName>
        <fullName evidence="3">PAP2 superfamily protein</fullName>
    </submittedName>
</protein>
<feature type="transmembrane region" description="Helical" evidence="1">
    <location>
        <begin position="177"/>
        <end position="195"/>
    </location>
</feature>
<dbReference type="InterPro" id="IPR036938">
    <property type="entry name" value="PAP2/HPO_sf"/>
</dbReference>
<organism evidence="3 4">
    <name type="scientific">Agreia bicolorata</name>
    <dbReference type="NCBI Taxonomy" id="110935"/>
    <lineage>
        <taxon>Bacteria</taxon>
        <taxon>Bacillati</taxon>
        <taxon>Actinomycetota</taxon>
        <taxon>Actinomycetes</taxon>
        <taxon>Micrococcales</taxon>
        <taxon>Microbacteriaceae</taxon>
        <taxon>Agreia</taxon>
    </lineage>
</organism>
<evidence type="ECO:0000313" key="3">
    <source>
        <dbReference type="EMBL" id="SKA96240.1"/>
    </source>
</evidence>
<evidence type="ECO:0000259" key="2">
    <source>
        <dbReference type="Pfam" id="PF01569"/>
    </source>
</evidence>
<feature type="transmembrane region" description="Helical" evidence="1">
    <location>
        <begin position="106"/>
        <end position="127"/>
    </location>
</feature>
<evidence type="ECO:0000256" key="1">
    <source>
        <dbReference type="SAM" id="Phobius"/>
    </source>
</evidence>
<keyword evidence="1" id="KW-1133">Transmembrane helix</keyword>
<dbReference type="EMBL" id="FUYG01000005">
    <property type="protein sequence ID" value="SKA96240.1"/>
    <property type="molecule type" value="Genomic_DNA"/>
</dbReference>
<dbReference type="Proteomes" id="UP000189735">
    <property type="component" value="Unassembled WGS sequence"/>
</dbReference>
<reference evidence="4" key="1">
    <citation type="submission" date="2017-02" db="EMBL/GenBank/DDBJ databases">
        <authorList>
            <person name="Varghese N."/>
            <person name="Submissions S."/>
        </authorList>
    </citation>
    <scope>NUCLEOTIDE SEQUENCE [LARGE SCALE GENOMIC DNA]</scope>
    <source>
        <strain evidence="4">VKM Ac-2052</strain>
    </source>
</reference>
<dbReference type="AlphaFoldDB" id="A0A1T4Y3B7"/>
<name>A0A1T4Y3B7_9MICO</name>
<dbReference type="Gene3D" id="1.20.144.10">
    <property type="entry name" value="Phosphatidic acid phosphatase type 2/haloperoxidase"/>
    <property type="match status" value="2"/>
</dbReference>
<accession>A0A1T4Y3B7</accession>
<sequence>MDSMPSVKHAAPAPGAHSYILRAAPHPRRTLIVAIVAVVLLTLIGFLLRSHPVDLQLSQAFNAAHVGALGAFTSAVYVAIGPVPAIIGTAFVAVAIGFVGRNWRRAAAFAGVVGLTWVPSDLVKILVDRPRPDAQLLAHPYSPAQVDASYPSGHTVFIVALVIAALYLLVGTRWFRVGVVVGGVLVAVVVLSVVIDGLHYTSDALASVVWALAVAPAARLVWVDWILARFWPGRR</sequence>
<dbReference type="Pfam" id="PF01569">
    <property type="entry name" value="PAP2"/>
    <property type="match status" value="1"/>
</dbReference>
<proteinExistence type="predicted"/>
<feature type="transmembrane region" description="Helical" evidence="1">
    <location>
        <begin position="207"/>
        <end position="227"/>
    </location>
</feature>
<keyword evidence="1" id="KW-0812">Transmembrane</keyword>
<keyword evidence="1" id="KW-0472">Membrane</keyword>
<feature type="transmembrane region" description="Helical" evidence="1">
    <location>
        <begin position="30"/>
        <end position="48"/>
    </location>
</feature>
<feature type="domain" description="Phosphatidic acid phosphatase type 2/haloperoxidase" evidence="2">
    <location>
        <begin position="108"/>
        <end position="220"/>
    </location>
</feature>